<dbReference type="InterPro" id="IPR018060">
    <property type="entry name" value="HTH_AraC"/>
</dbReference>
<dbReference type="InterPro" id="IPR011006">
    <property type="entry name" value="CheY-like_superfamily"/>
</dbReference>
<comment type="caution">
    <text evidence="7">The sequence shown here is derived from an EMBL/GenBank/DDBJ whole genome shotgun (WGS) entry which is preliminary data.</text>
</comment>
<dbReference type="GO" id="GO:0003700">
    <property type="term" value="F:DNA-binding transcription factor activity"/>
    <property type="evidence" value="ECO:0007669"/>
    <property type="project" value="InterPro"/>
</dbReference>
<dbReference type="Gene3D" id="3.40.50.2300">
    <property type="match status" value="1"/>
</dbReference>
<sequence length="289" mass="32492">MSLIFTKSDLGSNGRKALHEEVASQPLTAAGAPIILLVEDDKEALAYLNKELKTCYTILRASSDAEARDILAQNEVHLVLTEIQTLLIDGISLCTHIKTTSRYSHIPVVFLAQQQPLEVKIQGLNSGADAYIEKPFTVEFLQAQMQNVLHNRQIVKNYFANARRSDIVSTSGPAIMDGFIDRLYNVIYDHISDMDLTVNELARLMHMSRPTLYRKVKQHTDLTPNEMINLSKLKKAAELLAEKKYTVTQVASMVGYTVQSNFSRDFHKHYGIRPSMYIVGAQKQHDVAS</sequence>
<dbReference type="Pfam" id="PF00072">
    <property type="entry name" value="Response_reg"/>
    <property type="match status" value="1"/>
</dbReference>
<feature type="domain" description="Response regulatory" evidence="6">
    <location>
        <begin position="34"/>
        <end position="149"/>
    </location>
</feature>
<protein>
    <submittedName>
        <fullName evidence="7">DNA-binding response OmpR family regulator</fullName>
    </submittedName>
</protein>
<evidence type="ECO:0000256" key="4">
    <source>
        <dbReference type="PROSITE-ProRule" id="PRU00169"/>
    </source>
</evidence>
<evidence type="ECO:0000256" key="2">
    <source>
        <dbReference type="ARBA" id="ARBA00023125"/>
    </source>
</evidence>
<dbReference type="PANTHER" id="PTHR43280">
    <property type="entry name" value="ARAC-FAMILY TRANSCRIPTIONAL REGULATOR"/>
    <property type="match status" value="1"/>
</dbReference>
<reference evidence="7 8" key="1">
    <citation type="submission" date="2019-07" db="EMBL/GenBank/DDBJ databases">
        <title>Genomic Encyclopedia of Archaeal and Bacterial Type Strains, Phase II (KMG-II): from individual species to whole genera.</title>
        <authorList>
            <person name="Goeker M."/>
        </authorList>
    </citation>
    <scope>NUCLEOTIDE SEQUENCE [LARGE SCALE GENOMIC DNA]</scope>
    <source>
        <strain evidence="7 8">DSM 18850</strain>
    </source>
</reference>
<dbReference type="CDD" id="cd00156">
    <property type="entry name" value="REC"/>
    <property type="match status" value="1"/>
</dbReference>
<dbReference type="EMBL" id="VNHX01000013">
    <property type="protein sequence ID" value="TYP94148.1"/>
    <property type="molecule type" value="Genomic_DNA"/>
</dbReference>
<gene>
    <name evidence="7" type="ORF">BC792_11316</name>
</gene>
<dbReference type="PROSITE" id="PS01124">
    <property type="entry name" value="HTH_ARAC_FAMILY_2"/>
    <property type="match status" value="1"/>
</dbReference>
<dbReference type="GO" id="GO:0043565">
    <property type="term" value="F:sequence-specific DNA binding"/>
    <property type="evidence" value="ECO:0007669"/>
    <property type="project" value="InterPro"/>
</dbReference>
<dbReference type="RefSeq" id="WP_148908969.1">
    <property type="nucleotide sequence ID" value="NZ_VNHX01000013.1"/>
</dbReference>
<keyword evidence="1" id="KW-0805">Transcription regulation</keyword>
<dbReference type="Pfam" id="PF12833">
    <property type="entry name" value="HTH_18"/>
    <property type="match status" value="1"/>
</dbReference>
<feature type="domain" description="HTH araC/xylS-type" evidence="5">
    <location>
        <begin position="181"/>
        <end position="280"/>
    </location>
</feature>
<keyword evidence="8" id="KW-1185">Reference proteome</keyword>
<name>A0A5S5DFM2_9SPHI</name>
<dbReference type="SMART" id="SM00448">
    <property type="entry name" value="REC"/>
    <property type="match status" value="1"/>
</dbReference>
<dbReference type="InterPro" id="IPR001789">
    <property type="entry name" value="Sig_transdc_resp-reg_receiver"/>
</dbReference>
<evidence type="ECO:0000256" key="1">
    <source>
        <dbReference type="ARBA" id="ARBA00023015"/>
    </source>
</evidence>
<dbReference type="Gene3D" id="1.10.10.60">
    <property type="entry name" value="Homeodomain-like"/>
    <property type="match status" value="1"/>
</dbReference>
<comment type="caution">
    <text evidence="4">Lacks conserved residue(s) required for the propagation of feature annotation.</text>
</comment>
<evidence type="ECO:0000313" key="8">
    <source>
        <dbReference type="Proteomes" id="UP000325105"/>
    </source>
</evidence>
<evidence type="ECO:0000256" key="3">
    <source>
        <dbReference type="ARBA" id="ARBA00023163"/>
    </source>
</evidence>
<dbReference type="GO" id="GO:0000160">
    <property type="term" value="P:phosphorelay signal transduction system"/>
    <property type="evidence" value="ECO:0007669"/>
    <property type="project" value="InterPro"/>
</dbReference>
<organism evidence="7 8">
    <name type="scientific">Sphingobacterium allocomposti</name>
    <dbReference type="NCBI Taxonomy" id="415956"/>
    <lineage>
        <taxon>Bacteria</taxon>
        <taxon>Pseudomonadati</taxon>
        <taxon>Bacteroidota</taxon>
        <taxon>Sphingobacteriia</taxon>
        <taxon>Sphingobacteriales</taxon>
        <taxon>Sphingobacteriaceae</taxon>
        <taxon>Sphingobacterium</taxon>
    </lineage>
</organism>
<dbReference type="PROSITE" id="PS50110">
    <property type="entry name" value="RESPONSE_REGULATORY"/>
    <property type="match status" value="1"/>
</dbReference>
<evidence type="ECO:0000313" key="7">
    <source>
        <dbReference type="EMBL" id="TYP94148.1"/>
    </source>
</evidence>
<dbReference type="InterPro" id="IPR009057">
    <property type="entry name" value="Homeodomain-like_sf"/>
</dbReference>
<dbReference type="PANTHER" id="PTHR43280:SF2">
    <property type="entry name" value="HTH-TYPE TRANSCRIPTIONAL REGULATOR EXSA"/>
    <property type="match status" value="1"/>
</dbReference>
<proteinExistence type="predicted"/>
<evidence type="ECO:0000259" key="6">
    <source>
        <dbReference type="PROSITE" id="PS50110"/>
    </source>
</evidence>
<keyword evidence="2 7" id="KW-0238">DNA-binding</keyword>
<dbReference type="SMART" id="SM00342">
    <property type="entry name" value="HTH_ARAC"/>
    <property type="match status" value="1"/>
</dbReference>
<keyword evidence="3" id="KW-0804">Transcription</keyword>
<dbReference type="AlphaFoldDB" id="A0A5S5DFM2"/>
<dbReference type="SUPFAM" id="SSF52172">
    <property type="entry name" value="CheY-like"/>
    <property type="match status" value="1"/>
</dbReference>
<dbReference type="OrthoDB" id="9809670at2"/>
<evidence type="ECO:0000259" key="5">
    <source>
        <dbReference type="PROSITE" id="PS01124"/>
    </source>
</evidence>
<dbReference type="SUPFAM" id="SSF46689">
    <property type="entry name" value="Homeodomain-like"/>
    <property type="match status" value="1"/>
</dbReference>
<dbReference type="Proteomes" id="UP000325105">
    <property type="component" value="Unassembled WGS sequence"/>
</dbReference>
<accession>A0A5S5DFM2</accession>